<name>A0ABQ1I487_9ALTE</name>
<evidence type="ECO:0000313" key="3">
    <source>
        <dbReference type="Proteomes" id="UP000651977"/>
    </source>
</evidence>
<accession>A0ABQ1I487</accession>
<comment type="caution">
    <text evidence="2">The sequence shown here is derived from an EMBL/GenBank/DDBJ whole genome shotgun (WGS) entry which is preliminary data.</text>
</comment>
<dbReference type="EMBL" id="BMDY01000012">
    <property type="protein sequence ID" value="GGB08628.1"/>
    <property type="molecule type" value="Genomic_DNA"/>
</dbReference>
<evidence type="ECO:0000256" key="1">
    <source>
        <dbReference type="SAM" id="SignalP"/>
    </source>
</evidence>
<protein>
    <submittedName>
        <fullName evidence="2">Uncharacterized protein</fullName>
    </submittedName>
</protein>
<organism evidence="2 3">
    <name type="scientific">Agarivorans gilvus</name>
    <dbReference type="NCBI Taxonomy" id="680279"/>
    <lineage>
        <taxon>Bacteria</taxon>
        <taxon>Pseudomonadati</taxon>
        <taxon>Pseudomonadota</taxon>
        <taxon>Gammaproteobacteria</taxon>
        <taxon>Alteromonadales</taxon>
        <taxon>Alteromonadaceae</taxon>
        <taxon>Agarivorans</taxon>
    </lineage>
</organism>
<keyword evidence="3" id="KW-1185">Reference proteome</keyword>
<feature type="chain" id="PRO_5045830020" evidence="1">
    <location>
        <begin position="19"/>
        <end position="301"/>
    </location>
</feature>
<sequence length="301" mass="33991">MLRIVAFYLLVFSACASATQLDRIVPNQAAMSAEWHWQTPQGKYQQLILQFSEQQLTQSKVETFRLNYSLSYPSQAISAYLSPRLQHAVNMINQYIDEPEQRVDDILTTLSSQNNSPSSQLLWEAYQQYTRDAFRHLGLLPCIHPRGAQYPCVRPNYSQLFYRNRQRINGLSEFFKQQDVNLALAEVQAWLLTIPQKQENIIGFSSPIDVLTDNLADSDERALLLAIVFSKLAPDHPLYMVYPASSIGSASPAWLTVDASSGIEGPTVMIDNRAHTLVSGSVELIKEMLLADVQMISDALY</sequence>
<evidence type="ECO:0000313" key="2">
    <source>
        <dbReference type="EMBL" id="GGB08628.1"/>
    </source>
</evidence>
<keyword evidence="1" id="KW-0732">Signal</keyword>
<dbReference type="PROSITE" id="PS51257">
    <property type="entry name" value="PROKAR_LIPOPROTEIN"/>
    <property type="match status" value="1"/>
</dbReference>
<reference evidence="3" key="1">
    <citation type="journal article" date="2019" name="Int. J. Syst. Evol. Microbiol.">
        <title>The Global Catalogue of Microorganisms (GCM) 10K type strain sequencing project: providing services to taxonomists for standard genome sequencing and annotation.</title>
        <authorList>
            <consortium name="The Broad Institute Genomics Platform"/>
            <consortium name="The Broad Institute Genome Sequencing Center for Infectious Disease"/>
            <person name="Wu L."/>
            <person name="Ma J."/>
        </authorList>
    </citation>
    <scope>NUCLEOTIDE SEQUENCE [LARGE SCALE GENOMIC DNA]</scope>
    <source>
        <strain evidence="3">CGMCC 1.10131</strain>
    </source>
</reference>
<dbReference type="RefSeq" id="WP_157051772.1">
    <property type="nucleotide sequence ID" value="NZ_BMDY01000012.1"/>
</dbReference>
<dbReference type="Proteomes" id="UP000651977">
    <property type="component" value="Unassembled WGS sequence"/>
</dbReference>
<feature type="signal peptide" evidence="1">
    <location>
        <begin position="1"/>
        <end position="18"/>
    </location>
</feature>
<proteinExistence type="predicted"/>
<gene>
    <name evidence="2" type="ORF">GCM10007414_22560</name>
</gene>